<evidence type="ECO:0000313" key="2">
    <source>
        <dbReference type="Proteomes" id="UP001207468"/>
    </source>
</evidence>
<protein>
    <submittedName>
        <fullName evidence="1">Uncharacterized protein</fullName>
    </submittedName>
</protein>
<accession>A0ACC0UPD7</accession>
<keyword evidence="2" id="KW-1185">Reference proteome</keyword>
<evidence type="ECO:0000313" key="1">
    <source>
        <dbReference type="EMBL" id="KAI9512717.1"/>
    </source>
</evidence>
<dbReference type="Proteomes" id="UP001207468">
    <property type="component" value="Unassembled WGS sequence"/>
</dbReference>
<comment type="caution">
    <text evidence="1">The sequence shown here is derived from an EMBL/GenBank/DDBJ whole genome shotgun (WGS) entry which is preliminary data.</text>
</comment>
<sequence>MPRPHSHYRTEYFYSTRRLFGPPNLSTETNHGGTTCLRAVNSVAGVNKRMIVSSGNDGIVRVRDGRTGAAAIERTHGIRPRRSEGTPAPTRMTQFRCTFPFSLLRPHDLLLLSGSTDGLLCVSNADEEDEDEGVVYVDILGSSISQASSMHGGHGYGSICESGLSVLVGSDEHLSLSPIPIAYNTLPLSDAQGKTIYALSKHPKESGVAITLISGPDALRVWQRMIRPTRATATVQDPSMPERTCTHTQRQLRRVTSSEVNERGVMRTMWINSPVASERGGGGGPQKITERASSRCSAVCGSTTWHRSSFHASVRWCCPALRIHRRAYEGGRLDLTQAERLQDLMDAERRNGLPATRGAPRRRGCLALIEALIDFGEGEEIEEGVFEEGTIDPGDRRGEIMNAGIRLAIFGPPNVSKSSLSNFLARRRAAIVTSYQARQFKPHMLRFSYSLVQMPITYATPSGPRLEIPSELAPLVTHDTLILLNKPDLYPTPALPPAAALADALTQRSWAVSLTSQAGTGKFLAGIATALQDRCGDGSPSILNLS</sequence>
<proteinExistence type="predicted"/>
<reference evidence="1" key="1">
    <citation type="submission" date="2021-03" db="EMBL/GenBank/DDBJ databases">
        <title>Evolutionary priming and transition to the ectomycorrhizal habit in an iconic lineage of mushroom-forming fungi: is preadaptation a requirement?</title>
        <authorList>
            <consortium name="DOE Joint Genome Institute"/>
            <person name="Looney B.P."/>
            <person name="Miyauchi S."/>
            <person name="Morin E."/>
            <person name="Drula E."/>
            <person name="Courty P.E."/>
            <person name="Chicoki N."/>
            <person name="Fauchery L."/>
            <person name="Kohler A."/>
            <person name="Kuo A."/>
            <person name="LaButti K."/>
            <person name="Pangilinan J."/>
            <person name="Lipzen A."/>
            <person name="Riley R."/>
            <person name="Andreopoulos W."/>
            <person name="He G."/>
            <person name="Johnson J."/>
            <person name="Barry K.W."/>
            <person name="Grigoriev I.V."/>
            <person name="Nagy L."/>
            <person name="Hibbett D."/>
            <person name="Henrissat B."/>
            <person name="Matheny P.B."/>
            <person name="Labbe J."/>
            <person name="Martin A.F."/>
        </authorList>
    </citation>
    <scope>NUCLEOTIDE SEQUENCE</scope>
    <source>
        <strain evidence="1">BPL698</strain>
    </source>
</reference>
<name>A0ACC0UPD7_9AGAM</name>
<dbReference type="EMBL" id="JAGFNK010000006">
    <property type="protein sequence ID" value="KAI9512717.1"/>
    <property type="molecule type" value="Genomic_DNA"/>
</dbReference>
<gene>
    <name evidence="1" type="ORF">F5148DRAFT_1145902</name>
</gene>
<organism evidence="1 2">
    <name type="scientific">Russula earlei</name>
    <dbReference type="NCBI Taxonomy" id="71964"/>
    <lineage>
        <taxon>Eukaryota</taxon>
        <taxon>Fungi</taxon>
        <taxon>Dikarya</taxon>
        <taxon>Basidiomycota</taxon>
        <taxon>Agaricomycotina</taxon>
        <taxon>Agaricomycetes</taxon>
        <taxon>Russulales</taxon>
        <taxon>Russulaceae</taxon>
        <taxon>Russula</taxon>
    </lineage>
</organism>